<evidence type="ECO:0000256" key="2">
    <source>
        <dbReference type="ARBA" id="ARBA00004275"/>
    </source>
</evidence>
<name>A0A443SBL9_9ACAR</name>
<evidence type="ECO:0000313" key="11">
    <source>
        <dbReference type="Proteomes" id="UP000288716"/>
    </source>
</evidence>
<comment type="caution">
    <text evidence="10">The sequence shown here is derived from an EMBL/GenBank/DDBJ whole genome shotgun (WGS) entry which is preliminary data.</text>
</comment>
<dbReference type="Pfam" id="PF01565">
    <property type="entry name" value="FAD_binding_4"/>
    <property type="match status" value="1"/>
</dbReference>
<dbReference type="SUPFAM" id="SSF56176">
    <property type="entry name" value="FAD-binding/transporter-associated domain-like"/>
    <property type="match status" value="1"/>
</dbReference>
<dbReference type="InterPro" id="IPR036318">
    <property type="entry name" value="FAD-bd_PCMH-like_sf"/>
</dbReference>
<comment type="cofactor">
    <cofactor evidence="1">
        <name>FAD</name>
        <dbReference type="ChEBI" id="CHEBI:57692"/>
    </cofactor>
</comment>
<organism evidence="10 11">
    <name type="scientific">Leptotrombidium deliense</name>
    <dbReference type="NCBI Taxonomy" id="299467"/>
    <lineage>
        <taxon>Eukaryota</taxon>
        <taxon>Metazoa</taxon>
        <taxon>Ecdysozoa</taxon>
        <taxon>Arthropoda</taxon>
        <taxon>Chelicerata</taxon>
        <taxon>Arachnida</taxon>
        <taxon>Acari</taxon>
        <taxon>Acariformes</taxon>
        <taxon>Trombidiformes</taxon>
        <taxon>Prostigmata</taxon>
        <taxon>Anystina</taxon>
        <taxon>Parasitengona</taxon>
        <taxon>Trombiculoidea</taxon>
        <taxon>Trombiculidae</taxon>
        <taxon>Leptotrombidium</taxon>
    </lineage>
</organism>
<dbReference type="GO" id="GO:0005777">
    <property type="term" value="C:peroxisome"/>
    <property type="evidence" value="ECO:0007669"/>
    <property type="project" value="UniProtKB-SubCell"/>
</dbReference>
<dbReference type="InterPro" id="IPR016169">
    <property type="entry name" value="FAD-bd_PCMH_sub2"/>
</dbReference>
<dbReference type="Proteomes" id="UP000288716">
    <property type="component" value="Unassembled WGS sequence"/>
</dbReference>
<protein>
    <submittedName>
        <fullName evidence="10">FAD-linked oxidase-like protein</fullName>
    </submittedName>
</protein>
<dbReference type="VEuPathDB" id="VectorBase:LDEU007130"/>
<evidence type="ECO:0000256" key="8">
    <source>
        <dbReference type="SAM" id="Phobius"/>
    </source>
</evidence>
<dbReference type="PROSITE" id="PS51387">
    <property type="entry name" value="FAD_PCMH"/>
    <property type="match status" value="1"/>
</dbReference>
<keyword evidence="6" id="KW-0560">Oxidoreductase</keyword>
<evidence type="ECO:0000256" key="7">
    <source>
        <dbReference type="ARBA" id="ARBA00023140"/>
    </source>
</evidence>
<comment type="similarity">
    <text evidence="3">Belongs to the oxygen-dependent FAD-linked oxidoreductase family.</text>
</comment>
<dbReference type="GO" id="GO:0016491">
    <property type="term" value="F:oxidoreductase activity"/>
    <property type="evidence" value="ECO:0007669"/>
    <property type="project" value="UniProtKB-KW"/>
</dbReference>
<keyword evidence="8" id="KW-0472">Membrane</keyword>
<evidence type="ECO:0000256" key="5">
    <source>
        <dbReference type="ARBA" id="ARBA00022827"/>
    </source>
</evidence>
<evidence type="ECO:0000256" key="4">
    <source>
        <dbReference type="ARBA" id="ARBA00022630"/>
    </source>
</evidence>
<evidence type="ECO:0000259" key="9">
    <source>
        <dbReference type="PROSITE" id="PS51387"/>
    </source>
</evidence>
<gene>
    <name evidence="10" type="ORF">B4U80_13155</name>
</gene>
<dbReference type="PANTHER" id="PTHR42973">
    <property type="entry name" value="BINDING OXIDOREDUCTASE, PUTATIVE (AFU_ORTHOLOGUE AFUA_1G17690)-RELATED"/>
    <property type="match status" value="1"/>
</dbReference>
<dbReference type="InterPro" id="IPR012951">
    <property type="entry name" value="BBE"/>
</dbReference>
<reference evidence="10 11" key="1">
    <citation type="journal article" date="2018" name="Gigascience">
        <title>Genomes of trombidid mites reveal novel predicted allergens and laterally-transferred genes associated with secondary metabolism.</title>
        <authorList>
            <person name="Dong X."/>
            <person name="Chaisiri K."/>
            <person name="Xia D."/>
            <person name="Armstrong S.D."/>
            <person name="Fang Y."/>
            <person name="Donnelly M.J."/>
            <person name="Kadowaki T."/>
            <person name="McGarry J.W."/>
            <person name="Darby A.C."/>
            <person name="Makepeace B.L."/>
        </authorList>
    </citation>
    <scope>NUCLEOTIDE SEQUENCE [LARGE SCALE GENOMIC DNA]</scope>
    <source>
        <strain evidence="10">UoL-UT</strain>
    </source>
</reference>
<accession>A0A443SBL9</accession>
<dbReference type="Gene3D" id="3.30.465.10">
    <property type="match status" value="1"/>
</dbReference>
<evidence type="ECO:0000256" key="6">
    <source>
        <dbReference type="ARBA" id="ARBA00023002"/>
    </source>
</evidence>
<keyword evidence="11" id="KW-1185">Reference proteome</keyword>
<keyword evidence="4" id="KW-0285">Flavoprotein</keyword>
<sequence>MTAVVGSGNSVKNIVENLEKLHNVSIGAGVVYYVGIGGLALGGGWSFFSRQHGLLTQNIVEMNVVTADGEILTTNNKQNTDLFAALRGAGGGNFGVVTHFQINAFYANHTLIFLEMSVSIDNFVEIFEKWQQFVFLENLSTSGVIFFTRDIIGIHVVINNYDVEKSREYSKKVSDLFMVPGMTVDVYEYNFTSMYNHFQRYLGDFQGLQKAKSFFVNRILNRNEIERMFLSLKKNLKQFENIVVECVQFGGMIRNLRKHSSYIHNDANYIFEIYSFENETFADSSIAAVNKIMLELSFFSTFYSYQNVVDDDLSIASYYGHKLPFLMHMKCKYDSENLFTFNQSIPLPYYCIENKCNKQSIRNMYWQS</sequence>
<dbReference type="InterPro" id="IPR050416">
    <property type="entry name" value="FAD-linked_Oxidoreductase"/>
</dbReference>
<dbReference type="AlphaFoldDB" id="A0A443SBL9"/>
<dbReference type="InterPro" id="IPR006094">
    <property type="entry name" value="Oxid_FAD_bind_N"/>
</dbReference>
<dbReference type="Gene3D" id="3.40.462.20">
    <property type="match status" value="1"/>
</dbReference>
<dbReference type="EMBL" id="NCKV01004276">
    <property type="protein sequence ID" value="RWS24912.1"/>
    <property type="molecule type" value="Genomic_DNA"/>
</dbReference>
<proteinExistence type="inferred from homology"/>
<dbReference type="GO" id="GO:0071949">
    <property type="term" value="F:FAD binding"/>
    <property type="evidence" value="ECO:0007669"/>
    <property type="project" value="InterPro"/>
</dbReference>
<keyword evidence="8" id="KW-1133">Transmembrane helix</keyword>
<evidence type="ECO:0000256" key="1">
    <source>
        <dbReference type="ARBA" id="ARBA00001974"/>
    </source>
</evidence>
<keyword evidence="7" id="KW-0576">Peroxisome</keyword>
<comment type="subcellular location">
    <subcellularLocation>
        <location evidence="2">Peroxisome</location>
    </subcellularLocation>
</comment>
<dbReference type="STRING" id="299467.A0A443SBL9"/>
<feature type="transmembrane region" description="Helical" evidence="8">
    <location>
        <begin position="30"/>
        <end position="48"/>
    </location>
</feature>
<keyword evidence="5" id="KW-0274">FAD</keyword>
<dbReference type="InterPro" id="IPR016166">
    <property type="entry name" value="FAD-bd_PCMH"/>
</dbReference>
<dbReference type="Pfam" id="PF08031">
    <property type="entry name" value="BBE"/>
    <property type="match status" value="1"/>
</dbReference>
<dbReference type="PANTHER" id="PTHR42973:SF39">
    <property type="entry name" value="FAD-BINDING PCMH-TYPE DOMAIN-CONTAINING PROTEIN"/>
    <property type="match status" value="1"/>
</dbReference>
<feature type="domain" description="FAD-binding PCMH-type" evidence="9">
    <location>
        <begin position="1"/>
        <end position="107"/>
    </location>
</feature>
<evidence type="ECO:0000256" key="3">
    <source>
        <dbReference type="ARBA" id="ARBA00005466"/>
    </source>
</evidence>
<keyword evidence="8" id="KW-0812">Transmembrane</keyword>
<dbReference type="OrthoDB" id="415825at2759"/>
<evidence type="ECO:0000313" key="10">
    <source>
        <dbReference type="EMBL" id="RWS24912.1"/>
    </source>
</evidence>